<comment type="caution">
    <text evidence="1">The sequence shown here is derived from an EMBL/GenBank/DDBJ whole genome shotgun (WGS) entry which is preliminary data.</text>
</comment>
<dbReference type="AlphaFoldDB" id="A0A4R2N351"/>
<gene>
    <name evidence="1" type="ORF">EV697_101441</name>
</gene>
<keyword evidence="2" id="KW-1185">Reference proteome</keyword>
<protein>
    <recommendedName>
        <fullName evidence="3">Late control gene D protein (GPD)</fullName>
    </recommendedName>
</protein>
<dbReference type="EMBL" id="SLXI01000001">
    <property type="protein sequence ID" value="TCP14301.1"/>
    <property type="molecule type" value="Genomic_DNA"/>
</dbReference>
<dbReference type="Proteomes" id="UP000294841">
    <property type="component" value="Unassembled WGS sequence"/>
</dbReference>
<organism evidence="1 2">
    <name type="scientific">Bisgaardia hudsonensis</name>
    <dbReference type="NCBI Taxonomy" id="109472"/>
    <lineage>
        <taxon>Bacteria</taxon>
        <taxon>Pseudomonadati</taxon>
        <taxon>Pseudomonadota</taxon>
        <taxon>Gammaproteobacteria</taxon>
        <taxon>Pasteurellales</taxon>
        <taxon>Pasteurellaceae</taxon>
        <taxon>Bisgaardia</taxon>
    </lineage>
</organism>
<accession>A0A4R2N351</accession>
<evidence type="ECO:0000313" key="1">
    <source>
        <dbReference type="EMBL" id="TCP14301.1"/>
    </source>
</evidence>
<proteinExistence type="predicted"/>
<evidence type="ECO:0008006" key="3">
    <source>
        <dbReference type="Google" id="ProtNLM"/>
    </source>
</evidence>
<name>A0A4R2N351_9PAST</name>
<reference evidence="1 2" key="1">
    <citation type="submission" date="2019-03" db="EMBL/GenBank/DDBJ databases">
        <title>Genomic Encyclopedia of Type Strains, Phase IV (KMG-IV): sequencing the most valuable type-strain genomes for metagenomic binning, comparative biology and taxonomic classification.</title>
        <authorList>
            <person name="Goeker M."/>
        </authorList>
    </citation>
    <scope>NUCLEOTIDE SEQUENCE [LARGE SCALE GENOMIC DNA]</scope>
    <source>
        <strain evidence="1 2">DSM 28231</strain>
    </source>
</reference>
<evidence type="ECO:0000313" key="2">
    <source>
        <dbReference type="Proteomes" id="UP000294841"/>
    </source>
</evidence>
<sequence length="183" mass="20077">MPTGTSTTATGKPLPPVEIVKSIGDSFNFSLTEGDNFTAVRAYWHNLDTGKKGEIVVDENTKIEQKAKTTKTGKVSKRKQNVIVQSEPIETNANKIKSLRHTYKTEASALNGAVATFKKMQRGVATFTMTLAFGNPELMPELPATIKGIKKEIDSTDWIISKVTHNLSDNGYTSAVEFEKNII</sequence>